<evidence type="ECO:0000313" key="3">
    <source>
        <dbReference type="EMBL" id="VDK75483.1"/>
    </source>
</evidence>
<feature type="compositionally biased region" description="Basic and acidic residues" evidence="1">
    <location>
        <begin position="94"/>
        <end position="104"/>
    </location>
</feature>
<protein>
    <submittedName>
        <fullName evidence="3">Uncharacterized protein</fullName>
    </submittedName>
</protein>
<sequence length="222" mass="26017">MITTLSAVIITLFLLLPLCSCKRKAKLEKFAHKVRSRSLSIEKCELQQVELPHEKKITKPIVTFTKSSQNSSRKEMEITDGIQKQLTNLETAKSNKLDVRHTDETQYSQSNVEEVPENEKETFEANTSQKTSSHGTLEYVQPRVRFFERAKEIEHCEPVDRQRNEYRTLLLIDEDKDRITHSIYPREVRQQDITECKIEKYSVVGYQVPHILEENTCREDDF</sequence>
<dbReference type="OMA" id="ETFEANT"/>
<keyword evidence="4" id="KW-1185">Reference proteome</keyword>
<feature type="chain" id="PRO_5018220738" evidence="2">
    <location>
        <begin position="22"/>
        <end position="222"/>
    </location>
</feature>
<dbReference type="EMBL" id="UYRX01000146">
    <property type="protein sequence ID" value="VDK75483.1"/>
    <property type="molecule type" value="Genomic_DNA"/>
</dbReference>
<proteinExistence type="predicted"/>
<name>A0A3P6SZ74_LITSI</name>
<gene>
    <name evidence="3" type="ORF">NLS_LOCUS2932</name>
</gene>
<feature type="region of interest" description="Disordered" evidence="1">
    <location>
        <begin position="94"/>
        <end position="135"/>
    </location>
</feature>
<dbReference type="Proteomes" id="UP000277928">
    <property type="component" value="Unassembled WGS sequence"/>
</dbReference>
<accession>A0A3P6SZ74</accession>
<feature type="signal peptide" evidence="2">
    <location>
        <begin position="1"/>
        <end position="21"/>
    </location>
</feature>
<keyword evidence="2" id="KW-0732">Signal</keyword>
<organism evidence="3 4">
    <name type="scientific">Litomosoides sigmodontis</name>
    <name type="common">Filarial nematode worm</name>
    <dbReference type="NCBI Taxonomy" id="42156"/>
    <lineage>
        <taxon>Eukaryota</taxon>
        <taxon>Metazoa</taxon>
        <taxon>Ecdysozoa</taxon>
        <taxon>Nematoda</taxon>
        <taxon>Chromadorea</taxon>
        <taxon>Rhabditida</taxon>
        <taxon>Spirurina</taxon>
        <taxon>Spiruromorpha</taxon>
        <taxon>Filarioidea</taxon>
        <taxon>Onchocercidae</taxon>
        <taxon>Litomosoides</taxon>
    </lineage>
</organism>
<feature type="compositionally biased region" description="Polar residues" evidence="1">
    <location>
        <begin position="124"/>
        <end position="135"/>
    </location>
</feature>
<dbReference type="OrthoDB" id="5842528at2759"/>
<dbReference type="AlphaFoldDB" id="A0A3P6SZ74"/>
<reference evidence="3 4" key="1">
    <citation type="submission" date="2018-08" db="EMBL/GenBank/DDBJ databases">
        <authorList>
            <person name="Laetsch R D."/>
            <person name="Stevens L."/>
            <person name="Kumar S."/>
            <person name="Blaxter L. M."/>
        </authorList>
    </citation>
    <scope>NUCLEOTIDE SEQUENCE [LARGE SCALE GENOMIC DNA]</scope>
</reference>
<evidence type="ECO:0000256" key="1">
    <source>
        <dbReference type="SAM" id="MobiDB-lite"/>
    </source>
</evidence>
<evidence type="ECO:0000313" key="4">
    <source>
        <dbReference type="Proteomes" id="UP000277928"/>
    </source>
</evidence>
<evidence type="ECO:0000256" key="2">
    <source>
        <dbReference type="SAM" id="SignalP"/>
    </source>
</evidence>